<sequence>MKKLKCIQSNQHQAFTEGKIYEADDRLRFVVGNDADQESPWQLTGMNVKIDIGIVAKFEEVA</sequence>
<dbReference type="Proteomes" id="UP000566985">
    <property type="component" value="Unassembled WGS sequence"/>
</dbReference>
<dbReference type="EMBL" id="JABWPM010000017">
    <property type="protein sequence ID" value="NUY97750.1"/>
    <property type="molecule type" value="Genomic_DNA"/>
</dbReference>
<proteinExistence type="predicted"/>
<organism evidence="1 2">
    <name type="scientific">Pantoea brenneri</name>
    <dbReference type="NCBI Taxonomy" id="472694"/>
    <lineage>
        <taxon>Bacteria</taxon>
        <taxon>Pseudomonadati</taxon>
        <taxon>Pseudomonadota</taxon>
        <taxon>Gammaproteobacteria</taxon>
        <taxon>Enterobacterales</taxon>
        <taxon>Erwiniaceae</taxon>
        <taxon>Pantoea</taxon>
    </lineage>
</organism>
<dbReference type="GeneID" id="57346494"/>
<comment type="caution">
    <text evidence="1">The sequence shown here is derived from an EMBL/GenBank/DDBJ whole genome shotgun (WGS) entry which is preliminary data.</text>
</comment>
<accession>A0A7Y6NFU9</accession>
<dbReference type="AlphaFoldDB" id="A0A7Y6NFU9"/>
<gene>
    <name evidence="1" type="ORF">HU668_14945</name>
</gene>
<dbReference type="RefSeq" id="WP_069728509.1">
    <property type="nucleotide sequence ID" value="NZ_JABWPE010000018.1"/>
</dbReference>
<name>A0A7Y6NFU9_9GAMM</name>
<evidence type="ECO:0000313" key="1">
    <source>
        <dbReference type="EMBL" id="NUY97750.1"/>
    </source>
</evidence>
<reference evidence="1 2" key="1">
    <citation type="submission" date="2020-05" db="EMBL/GenBank/DDBJ databases">
        <title>Whole Genome Sequences of Enterobacteriales Associated with the International Space Station.</title>
        <authorList>
            <person name="Bharadwaj A."/>
            <person name="Daudu R."/>
            <person name="Singh N."/>
            <person name="Wood J."/>
            <person name="Debieu M."/>
            <person name="Mason C."/>
            <person name="Wang C."/>
            <person name="Venkateswaran K."/>
        </authorList>
    </citation>
    <scope>NUCLEOTIDE SEQUENCE [LARGE SCALE GENOMIC DNA]</scope>
    <source>
        <strain evidence="1 2">IF5SW-B1</strain>
    </source>
</reference>
<evidence type="ECO:0000313" key="2">
    <source>
        <dbReference type="Proteomes" id="UP000566985"/>
    </source>
</evidence>
<protein>
    <submittedName>
        <fullName evidence="1">Uncharacterized protein</fullName>
    </submittedName>
</protein>